<keyword evidence="3" id="KW-1185">Reference proteome</keyword>
<accession>S0KJT3</accession>
<reference evidence="2 3" key="1">
    <citation type="submission" date="2013-03" db="EMBL/GenBank/DDBJ databases">
        <title>The Genome Sequence of Enterococcus columbae ATCC_51263 (PacBio/Illumina hybrid assembly).</title>
        <authorList>
            <consortium name="The Broad Institute Genomics Platform"/>
            <consortium name="The Broad Institute Genome Sequencing Center for Infectious Disease"/>
            <person name="Earl A."/>
            <person name="Russ C."/>
            <person name="Gilmore M."/>
            <person name="Surin D."/>
            <person name="Walker B."/>
            <person name="Young S."/>
            <person name="Zeng Q."/>
            <person name="Gargeya S."/>
            <person name="Fitzgerald M."/>
            <person name="Haas B."/>
            <person name="Abouelleil A."/>
            <person name="Allen A.W."/>
            <person name="Alvarado L."/>
            <person name="Arachchi H.M."/>
            <person name="Berlin A.M."/>
            <person name="Chapman S.B."/>
            <person name="Gainer-Dewar J."/>
            <person name="Goldberg J."/>
            <person name="Griggs A."/>
            <person name="Gujja S."/>
            <person name="Hansen M."/>
            <person name="Howarth C."/>
            <person name="Imamovic A."/>
            <person name="Ireland A."/>
            <person name="Larimer J."/>
            <person name="McCowan C."/>
            <person name="Murphy C."/>
            <person name="Pearson M."/>
            <person name="Poon T.W."/>
            <person name="Priest M."/>
            <person name="Roberts A."/>
            <person name="Saif S."/>
            <person name="Shea T."/>
            <person name="Sisk P."/>
            <person name="Sykes S."/>
            <person name="Wortman J."/>
            <person name="Nusbaum C."/>
            <person name="Birren B."/>
        </authorList>
    </citation>
    <scope>NUCLEOTIDE SEQUENCE [LARGE SCALE GENOMIC DNA]</scope>
    <source>
        <strain evidence="2 3">ATCC 51263</strain>
    </source>
</reference>
<dbReference type="PATRIC" id="fig|1121865.3.peg.1528"/>
<dbReference type="eggNOG" id="ENOG502ZB4C">
    <property type="taxonomic scope" value="Bacteria"/>
</dbReference>
<feature type="domain" description="Choice-of-anchor A" evidence="1">
    <location>
        <begin position="248"/>
        <end position="450"/>
    </location>
</feature>
<protein>
    <recommendedName>
        <fullName evidence="1">Choice-of-anchor A domain-containing protein</fullName>
    </recommendedName>
</protein>
<gene>
    <name evidence="2" type="ORF">I568_01230</name>
</gene>
<organism evidence="2 3">
    <name type="scientific">Enterococcus columbae DSM 7374 = ATCC 51263</name>
    <dbReference type="NCBI Taxonomy" id="1121865"/>
    <lineage>
        <taxon>Bacteria</taxon>
        <taxon>Bacillati</taxon>
        <taxon>Bacillota</taxon>
        <taxon>Bacilli</taxon>
        <taxon>Lactobacillales</taxon>
        <taxon>Enterococcaceae</taxon>
        <taxon>Enterococcus</taxon>
    </lineage>
</organism>
<dbReference type="EMBL" id="ASWJ01000005">
    <property type="protein sequence ID" value="EOW84071.1"/>
    <property type="molecule type" value="Genomic_DNA"/>
</dbReference>
<comment type="caution">
    <text evidence="2">The sequence shown here is derived from an EMBL/GenBank/DDBJ whole genome shotgun (WGS) entry which is preliminary data.</text>
</comment>
<dbReference type="RefSeq" id="WP_016183700.1">
    <property type="nucleotide sequence ID" value="NZ_JXKI01000005.1"/>
</dbReference>
<dbReference type="InterPro" id="IPR026588">
    <property type="entry name" value="Choice_anch_A"/>
</dbReference>
<sequence>MTKRNVWLLLSLIVVFIFTFKFTWAYLTDASEIKEEKISVTSMKTTGLECSFNVQNLDFSNTNSSDSKTIDMTIKNGTSLFLSNIQLAVNLQNSNKNNIENWNSLYKVEYSLDGGTTWNSDSPNISLNKESGKPDGNLSLKVRFTQISDVTANLDVNHFRFDISATSVGGASITTLIKYLSLTPRSSGIYNDLPEDLGDLGIAGYFHIFAKDRVSYSVSQENNINIVTKNAIMKADFNSKGLINYFANSLSVNTQVVSDKNSKFIFGNSVDYSNIKFTNPPIIMKDAVNSKYIDIDSEFTKLTSLSSEKINDRAKTISALSFNDKNNQQIDVTSSDNKDYVLLKLPISYLCNNLTSLNIVNSTNKVVIINVYEDTNLTEVSITPEIKYNGTSSPQSAGVLWNFSMSGVSKLIIKNSFVGTILAPNMSVDVESNGHVRGGIIAQNVEIRSSTGRIKLPAFHLS</sequence>
<dbReference type="STRING" id="1121865.OMW_01587"/>
<dbReference type="Pfam" id="PF20597">
    <property type="entry name" value="pAdhesive_15"/>
    <property type="match status" value="1"/>
</dbReference>
<evidence type="ECO:0000313" key="3">
    <source>
        <dbReference type="Proteomes" id="UP000014113"/>
    </source>
</evidence>
<name>S0KJT3_9ENTE</name>
<evidence type="ECO:0000259" key="1">
    <source>
        <dbReference type="Pfam" id="PF20597"/>
    </source>
</evidence>
<dbReference type="AlphaFoldDB" id="S0KJT3"/>
<evidence type="ECO:0000313" key="2">
    <source>
        <dbReference type="EMBL" id="EOW84071.1"/>
    </source>
</evidence>
<dbReference type="Proteomes" id="UP000014113">
    <property type="component" value="Unassembled WGS sequence"/>
</dbReference>
<proteinExistence type="predicted"/>